<evidence type="ECO:0000259" key="2">
    <source>
        <dbReference type="Pfam" id="PF03281"/>
    </source>
</evidence>
<keyword evidence="5" id="KW-1185">Reference proteome</keyword>
<feature type="domain" description="Mab-21-like nucleotidyltransferase" evidence="2">
    <location>
        <begin position="169"/>
        <end position="242"/>
    </location>
</feature>
<dbReference type="EMBL" id="UYJE01003246">
    <property type="protein sequence ID" value="VDI17660.1"/>
    <property type="molecule type" value="Genomic_DNA"/>
</dbReference>
<name>A0A8B6DDR3_MYTGA</name>
<dbReference type="InterPro" id="IPR046906">
    <property type="entry name" value="Mab-21_HhH/H2TH-like"/>
</dbReference>
<organism evidence="4 5">
    <name type="scientific">Mytilus galloprovincialis</name>
    <name type="common">Mediterranean mussel</name>
    <dbReference type="NCBI Taxonomy" id="29158"/>
    <lineage>
        <taxon>Eukaryota</taxon>
        <taxon>Metazoa</taxon>
        <taxon>Spiralia</taxon>
        <taxon>Lophotrochozoa</taxon>
        <taxon>Mollusca</taxon>
        <taxon>Bivalvia</taxon>
        <taxon>Autobranchia</taxon>
        <taxon>Pteriomorphia</taxon>
        <taxon>Mytilida</taxon>
        <taxon>Mytiloidea</taxon>
        <taxon>Mytilidae</taxon>
        <taxon>Mytilinae</taxon>
        <taxon>Mytilus</taxon>
    </lineage>
</organism>
<dbReference type="InterPro" id="IPR046903">
    <property type="entry name" value="Mab-21-like_nuc_Trfase"/>
</dbReference>
<proteinExistence type="inferred from homology"/>
<dbReference type="Proteomes" id="UP000596742">
    <property type="component" value="Unassembled WGS sequence"/>
</dbReference>
<evidence type="ECO:0008006" key="6">
    <source>
        <dbReference type="Google" id="ProtNLM"/>
    </source>
</evidence>
<evidence type="ECO:0000313" key="5">
    <source>
        <dbReference type="Proteomes" id="UP000596742"/>
    </source>
</evidence>
<evidence type="ECO:0000259" key="3">
    <source>
        <dbReference type="Pfam" id="PF20266"/>
    </source>
</evidence>
<comment type="caution">
    <text evidence="4">The sequence shown here is derived from an EMBL/GenBank/DDBJ whole genome shotgun (WGS) entry which is preliminary data.</text>
</comment>
<dbReference type="Pfam" id="PF20266">
    <property type="entry name" value="Mab-21_C"/>
    <property type="match status" value="1"/>
</dbReference>
<dbReference type="AlphaFoldDB" id="A0A8B6DDR3"/>
<accession>A0A8B6DDR3</accession>
<dbReference type="SMART" id="SM01265">
    <property type="entry name" value="Mab-21"/>
    <property type="match status" value="1"/>
</dbReference>
<dbReference type="OrthoDB" id="6137292at2759"/>
<protein>
    <recommendedName>
        <fullName evidence="6">Mab-21-like nucleotidyltransferase domain-containing protein</fullName>
    </recommendedName>
</protein>
<sequence>MENPVCSSMTDISNMMYQFLCDDVVGSERVVKYRRLFFKTYEYAQNKFNSPSKYIITSGSKAEGLDMPGSDLDIMLVSKEHIVHETIPQFENKLHHSNIISLIIDYDNAQPGFVLLKVHYGPQFDLDDNSILRSEGGFFFSSKLYLQNLAFKYPCSNVNGPCLSNKDGDLDVAHSLKCQKWPSVAKKWLNRHRSSDWPSAYLISKIVKEPVLLVPIGSKSNLGEGHPLEWRISFSIQEKKLIYTWNHTQMMCYALLKILLNDILKKNPKISDLLCSYFLKTVMFWLSEEVDTTWWTPANLPDCFVACLDTSFSQLYTIPNRGIDSLPSICMLSSSQGHLPTTRVSARSRICD</sequence>
<evidence type="ECO:0000256" key="1">
    <source>
        <dbReference type="ARBA" id="ARBA00008307"/>
    </source>
</evidence>
<dbReference type="Gene3D" id="1.10.1410.40">
    <property type="match status" value="1"/>
</dbReference>
<dbReference type="SUPFAM" id="SSF81301">
    <property type="entry name" value="Nucleotidyltransferase"/>
    <property type="match status" value="1"/>
</dbReference>
<dbReference type="InterPro" id="IPR043519">
    <property type="entry name" value="NT_sf"/>
</dbReference>
<dbReference type="InterPro" id="IPR024810">
    <property type="entry name" value="MAB21L/cGLR"/>
</dbReference>
<dbReference type="PANTHER" id="PTHR10656:SF69">
    <property type="entry name" value="MAB-21-LIKE HHH_H2TH-LIKE DOMAIN-CONTAINING PROTEIN"/>
    <property type="match status" value="1"/>
</dbReference>
<dbReference type="PANTHER" id="PTHR10656">
    <property type="entry name" value="CELL FATE DETERMINING PROTEIN MAB21-RELATED"/>
    <property type="match status" value="1"/>
</dbReference>
<feature type="domain" description="Mab-21-like HhH/H2TH-like" evidence="3">
    <location>
        <begin position="250"/>
        <end position="309"/>
    </location>
</feature>
<comment type="similarity">
    <text evidence="1">Belongs to the mab-21 family.</text>
</comment>
<dbReference type="Pfam" id="PF03281">
    <property type="entry name" value="Mab-21"/>
    <property type="match status" value="1"/>
</dbReference>
<gene>
    <name evidence="4" type="ORF">MGAL_10B024064</name>
</gene>
<reference evidence="4" key="1">
    <citation type="submission" date="2018-11" db="EMBL/GenBank/DDBJ databases">
        <authorList>
            <person name="Alioto T."/>
            <person name="Alioto T."/>
        </authorList>
    </citation>
    <scope>NUCLEOTIDE SEQUENCE</scope>
</reference>
<evidence type="ECO:0000313" key="4">
    <source>
        <dbReference type="EMBL" id="VDI17660.1"/>
    </source>
</evidence>